<sequence>MDKQIRNSTAEFLIFTSQNKEDSIEVKVFEESVWLTQNMIAQLFDKGRTTITEHLKNIFESEELDEKSVCREFRHTANDGKTYNTKYYNLDAIISVGYRVNSKKATQFRQWATSVLKEFAIKGFVLDKKRLENGSFLGQNYFDKLLEEIREIRVSERVFYQKLTDIYSTSVDYNKDDETTKNFFAKVQNKLHFAIHRQTAAELIFNRANSQKEKMGLTSWDNAPDGKILKSDVTIAKNYLSREELESLGRVVNAFLDLAEDRAKRNIPMTMEDWATRLDKFLDADDREILKDSGKITKKIANEKAISEFEKYRVVQDRLFMNDFDKLLMNLKNKN</sequence>
<evidence type="ECO:0000313" key="2">
    <source>
        <dbReference type="Proteomes" id="UP000322644"/>
    </source>
</evidence>
<protein>
    <submittedName>
        <fullName evidence="1">RhuM family protein</fullName>
    </submittedName>
</protein>
<name>A0A5C2HIW3_9BACT</name>
<gene>
    <name evidence="1" type="ORF">APORC_0632</name>
</gene>
<dbReference type="Pfam" id="PF13310">
    <property type="entry name" value="Virulence_RhuM"/>
    <property type="match status" value="1"/>
</dbReference>
<dbReference type="RefSeq" id="WP_066246457.1">
    <property type="nucleotide sequence ID" value="NZ_CP036246.2"/>
</dbReference>
<dbReference type="EMBL" id="CP036246">
    <property type="protein sequence ID" value="QEP40248.1"/>
    <property type="molecule type" value="Genomic_DNA"/>
</dbReference>
<proteinExistence type="predicted"/>
<organism evidence="1 2">
    <name type="scientific">Arcobacter porcinus</name>
    <dbReference type="NCBI Taxonomy" id="1935204"/>
    <lineage>
        <taxon>Bacteria</taxon>
        <taxon>Pseudomonadati</taxon>
        <taxon>Campylobacterota</taxon>
        <taxon>Epsilonproteobacteria</taxon>
        <taxon>Campylobacterales</taxon>
        <taxon>Arcobacteraceae</taxon>
        <taxon>Arcobacter</taxon>
    </lineage>
</organism>
<accession>A0A5C2HIW3</accession>
<dbReference type="PIRSF" id="PIRSF015268">
    <property type="entry name" value="Virulence_RhuM"/>
    <property type="match status" value="1"/>
</dbReference>
<dbReference type="PANTHER" id="PTHR35810:SF1">
    <property type="entry name" value="CYTOPLASMIC PROTEIN"/>
    <property type="match status" value="1"/>
</dbReference>
<evidence type="ECO:0000313" key="1">
    <source>
        <dbReference type="EMBL" id="QEP40248.1"/>
    </source>
</evidence>
<dbReference type="Proteomes" id="UP000322644">
    <property type="component" value="Chromosome"/>
</dbReference>
<reference evidence="1 2" key="2">
    <citation type="submission" date="2019-09" db="EMBL/GenBank/DDBJ databases">
        <title>Taxonomic note: a critical rebuttal of the proposed division of the genus Arcobacter into six genera, emended descriptions of Arcobacter anaerophilus and the genus Arcobacter, and an assessment of genus-level boundaries for Epsilonproteobacteria using in silico genomic comparator tools.</title>
        <authorList>
            <person name="On S.L.W."/>
            <person name="Miller W.G."/>
            <person name="Biggs P."/>
            <person name="Cornelius A."/>
            <person name="Vandamme P."/>
        </authorList>
    </citation>
    <scope>NUCLEOTIDE SEQUENCE [LARGE SCALE GENOMIC DNA]</scope>
    <source>
        <strain evidence="1 2">CCUG 56899</strain>
    </source>
</reference>
<dbReference type="InterPro" id="IPR011204">
    <property type="entry name" value="Virulence_RhuM-like"/>
</dbReference>
<dbReference type="KEGG" id="apoc:APORC_0632"/>
<dbReference type="PANTHER" id="PTHR35810">
    <property type="entry name" value="CYTOPLASMIC PROTEIN-RELATED"/>
    <property type="match status" value="1"/>
</dbReference>
<dbReference type="AlphaFoldDB" id="A0A5C2HIW3"/>
<reference evidence="1 2" key="1">
    <citation type="submission" date="2019-09" db="EMBL/GenBank/DDBJ databases">
        <title>Complete genome sequencing of four Arcobacter species reveals a diverse suite of mobile elements.</title>
        <authorList>
            <person name="Miller W.G."/>
            <person name="Yee E."/>
            <person name="Bono J.L."/>
        </authorList>
    </citation>
    <scope>NUCLEOTIDE SEQUENCE [LARGE SCALE GENOMIC DNA]</scope>
    <source>
        <strain evidence="1 2">CCUG 56899</strain>
    </source>
</reference>